<dbReference type="Proteomes" id="UP001159427">
    <property type="component" value="Unassembled WGS sequence"/>
</dbReference>
<sequence length="154" mass="17015">MEKLQQALSTLESLLEDRGDAIFQIDFTQDFSGALDRKALVEHLHNSTDFAFQDFGFPEARGTILDNTASAGEHVCTWIQTTDSGGKAFRRNSERVGIKRLGGGVSRGRRFVCGTAAEKAMGEPWTAVSFSQIDRREISTWLGDTTPPRGEFRG</sequence>
<protein>
    <submittedName>
        <fullName evidence="1">Uncharacterized protein</fullName>
    </submittedName>
</protein>
<keyword evidence="2" id="KW-1185">Reference proteome</keyword>
<proteinExistence type="predicted"/>
<name>A0ABN8R3Y5_9CNID</name>
<accession>A0ABN8R3Y5</accession>
<organism evidence="1 2">
    <name type="scientific">Porites evermanni</name>
    <dbReference type="NCBI Taxonomy" id="104178"/>
    <lineage>
        <taxon>Eukaryota</taxon>
        <taxon>Metazoa</taxon>
        <taxon>Cnidaria</taxon>
        <taxon>Anthozoa</taxon>
        <taxon>Hexacorallia</taxon>
        <taxon>Scleractinia</taxon>
        <taxon>Fungiina</taxon>
        <taxon>Poritidae</taxon>
        <taxon>Porites</taxon>
    </lineage>
</organism>
<reference evidence="1 2" key="1">
    <citation type="submission" date="2022-05" db="EMBL/GenBank/DDBJ databases">
        <authorList>
            <consortium name="Genoscope - CEA"/>
            <person name="William W."/>
        </authorList>
    </citation>
    <scope>NUCLEOTIDE SEQUENCE [LARGE SCALE GENOMIC DNA]</scope>
</reference>
<gene>
    <name evidence="1" type="ORF">PEVE_00009366</name>
</gene>
<evidence type="ECO:0000313" key="1">
    <source>
        <dbReference type="EMBL" id="CAH3174108.1"/>
    </source>
</evidence>
<dbReference type="EMBL" id="CALNXI010001647">
    <property type="protein sequence ID" value="CAH3174108.1"/>
    <property type="molecule type" value="Genomic_DNA"/>
</dbReference>
<evidence type="ECO:0000313" key="2">
    <source>
        <dbReference type="Proteomes" id="UP001159427"/>
    </source>
</evidence>
<comment type="caution">
    <text evidence="1">The sequence shown here is derived from an EMBL/GenBank/DDBJ whole genome shotgun (WGS) entry which is preliminary data.</text>
</comment>